<accession>C7YJE4</accession>
<evidence type="ECO:0000256" key="1">
    <source>
        <dbReference type="SAM" id="MobiDB-lite"/>
    </source>
</evidence>
<dbReference type="RefSeq" id="XP_003054675.1">
    <property type="nucleotide sequence ID" value="XM_003054629.1"/>
</dbReference>
<feature type="transmembrane region" description="Helical" evidence="2">
    <location>
        <begin position="575"/>
        <end position="598"/>
    </location>
</feature>
<dbReference type="OMA" id="DRPISMW"/>
<feature type="region of interest" description="Disordered" evidence="1">
    <location>
        <begin position="246"/>
        <end position="273"/>
    </location>
</feature>
<sequence>MDPESNTHTLAPSSRDDPQSGPRPFATITKDEVLEVVSMHKRFSMPSVAPGVEVTDLPNFDDVTLYEVSEEAQEQLWANEVVRLLEAVTSPEPLAFEGSEDLAVDSKRSYEILADIADHIWHALNIAKYDGESLLASNSQELHSVDDLRNSRFILDHLCDQEEEDDALNDSSEAMPRHSRQDFFNFVNYCTAVLTQVLCATVDGKTFYINIIAHLAKISTKVKVVSTRLQECAQISIDNGVTDRNIPIPDQDDIRGRQGENKMMGNSPGDNKPNIGPMLESMRGFRGNLAPLESIGKKDAMRNIYFHQCEKYRHGIFDLLFFIILSLRGTNKLVRKSVTSYEICSMVYGTGFERFRTLVHQDYGNDFLGTSDISMVNCARNSFNLLDKTIQRVESSPPTHNRPPATTPGADTRHPLMLKSMSHAVTVMIPLIMTSPRLVGSVSEFINAVIFNELLDEREKNPIKPHAVGKYTAFFCLTTAEYDAAQRNLGSGEPGSLSKALMRRNNLFAGRQLADIGREASFAFDPNDLTWRASSDDDQTTPDRIQRHQQELDGFSNKMKAWVLEEKGVMVHCRLYVSMLMLLCVLLVAGGVSIGVAVGDRITGVDPFNITTYCWVLAAFVLLVAKSVRVHNWPWNDFLHGRVLCKSVSELSSVTGVNEQLILAKILQDESISVLQTRGPYNTVFNRKSEDGFSIDRPLSTWTMLLSGLIMIEVESTHGRALVCLDLRRGTKYGLIQNMCVYTDQGNEFIHCPRLPNEKDQEVHGDPNRIRLDEGKLIWLRALGFYVNRHAEFI</sequence>
<evidence type="ECO:0000313" key="4">
    <source>
        <dbReference type="Proteomes" id="UP000005206"/>
    </source>
</evidence>
<feature type="compositionally biased region" description="Polar residues" evidence="1">
    <location>
        <begin position="1"/>
        <end position="12"/>
    </location>
</feature>
<organism evidence="3 4">
    <name type="scientific">Fusarium vanettenii (strain ATCC MYA-4622 / CBS 123669 / FGSC 9596 / NRRL 45880 / 77-13-4)</name>
    <name type="common">Fusarium solani subsp. pisi</name>
    <dbReference type="NCBI Taxonomy" id="660122"/>
    <lineage>
        <taxon>Eukaryota</taxon>
        <taxon>Fungi</taxon>
        <taxon>Dikarya</taxon>
        <taxon>Ascomycota</taxon>
        <taxon>Pezizomycotina</taxon>
        <taxon>Sordariomycetes</taxon>
        <taxon>Hypocreomycetidae</taxon>
        <taxon>Hypocreales</taxon>
        <taxon>Nectriaceae</taxon>
        <taxon>Fusarium</taxon>
        <taxon>Fusarium solani species complex</taxon>
        <taxon>Fusarium vanettenii</taxon>
    </lineage>
</organism>
<feature type="region of interest" description="Disordered" evidence="1">
    <location>
        <begin position="393"/>
        <end position="413"/>
    </location>
</feature>
<evidence type="ECO:0000256" key="2">
    <source>
        <dbReference type="SAM" id="Phobius"/>
    </source>
</evidence>
<dbReference type="HOGENOM" id="CLU_013814_0_0_1"/>
<keyword evidence="2" id="KW-0472">Membrane</keyword>
<keyword evidence="2" id="KW-0812">Transmembrane</keyword>
<dbReference type="AlphaFoldDB" id="C7YJE4"/>
<dbReference type="OrthoDB" id="5419219at2759"/>
<feature type="transmembrane region" description="Helical" evidence="2">
    <location>
        <begin position="610"/>
        <end position="628"/>
    </location>
</feature>
<keyword evidence="4" id="KW-1185">Reference proteome</keyword>
<keyword evidence="2" id="KW-1133">Transmembrane helix</keyword>
<dbReference type="EMBL" id="GG698896">
    <property type="protein sequence ID" value="EEU48962.1"/>
    <property type="molecule type" value="Genomic_DNA"/>
</dbReference>
<evidence type="ECO:0000313" key="3">
    <source>
        <dbReference type="EMBL" id="EEU48962.1"/>
    </source>
</evidence>
<name>C7YJE4_FUSV7</name>
<protein>
    <submittedName>
        <fullName evidence="3">Uncharacterized protein</fullName>
    </submittedName>
</protein>
<dbReference type="STRING" id="660122.C7YJE4"/>
<dbReference type="eggNOG" id="ENOG502SJK3">
    <property type="taxonomic scope" value="Eukaryota"/>
</dbReference>
<dbReference type="GeneID" id="9663830"/>
<feature type="region of interest" description="Disordered" evidence="1">
    <location>
        <begin position="1"/>
        <end position="24"/>
    </location>
</feature>
<dbReference type="VEuPathDB" id="FungiDB:NECHADRAFT_75649"/>
<dbReference type="KEGG" id="nhe:NECHADRAFT_75649"/>
<reference evidence="3 4" key="1">
    <citation type="journal article" date="2009" name="PLoS Genet.">
        <title>The genome of Nectria haematococca: contribution of supernumerary chromosomes to gene expansion.</title>
        <authorList>
            <person name="Coleman J.J."/>
            <person name="Rounsley S.D."/>
            <person name="Rodriguez-Carres M."/>
            <person name="Kuo A."/>
            <person name="Wasmann C.C."/>
            <person name="Grimwood J."/>
            <person name="Schmutz J."/>
            <person name="Taga M."/>
            <person name="White G.J."/>
            <person name="Zhou S."/>
            <person name="Schwartz D.C."/>
            <person name="Freitag M."/>
            <person name="Ma L.J."/>
            <person name="Danchin E.G."/>
            <person name="Henrissat B."/>
            <person name="Coutinho P.M."/>
            <person name="Nelson D.R."/>
            <person name="Straney D."/>
            <person name="Napoli C.A."/>
            <person name="Barker B.M."/>
            <person name="Gribskov M."/>
            <person name="Rep M."/>
            <person name="Kroken S."/>
            <person name="Molnar I."/>
            <person name="Rensing C."/>
            <person name="Kennell J.C."/>
            <person name="Zamora J."/>
            <person name="Farman M.L."/>
            <person name="Selker E.U."/>
            <person name="Salamov A."/>
            <person name="Shapiro H."/>
            <person name="Pangilinan J."/>
            <person name="Lindquist E."/>
            <person name="Lamers C."/>
            <person name="Grigoriev I.V."/>
            <person name="Geiser D.M."/>
            <person name="Covert S.F."/>
            <person name="Temporini E."/>
            <person name="Vanetten H.D."/>
        </authorList>
    </citation>
    <scope>NUCLEOTIDE SEQUENCE [LARGE SCALE GENOMIC DNA]</scope>
    <source>
        <strain evidence="4">ATCC MYA-4622 / CBS 123669 / FGSC 9596 / NRRL 45880 / 77-13-4</strain>
    </source>
</reference>
<dbReference type="Proteomes" id="UP000005206">
    <property type="component" value="Chromosome 1"/>
</dbReference>
<dbReference type="InParanoid" id="C7YJE4"/>
<proteinExistence type="predicted"/>
<gene>
    <name evidence="3" type="ORF">NECHADRAFT_75649</name>
</gene>